<dbReference type="AlphaFoldDB" id="A0A7Y9GJ15"/>
<dbReference type="EMBL" id="JACCBT010000001">
    <property type="protein sequence ID" value="NYE17416.1"/>
    <property type="molecule type" value="Genomic_DNA"/>
</dbReference>
<evidence type="ECO:0000313" key="1">
    <source>
        <dbReference type="EMBL" id="NYE17416.1"/>
    </source>
</evidence>
<proteinExistence type="predicted"/>
<sequence>MNPYRIGPFGVRVHDMTGNRWEEIGCKAMDAARECFPPRTRLQVACSMSGLWKNPPAQLDTDDLYWAPNLGVSAYDDDKAFECVHLFSRETICSRLVVIDDVTGNSPDEIAQKALSDAQVREVFGRDELVQVDFLFDLETEVPDHLSTTDRYYAQSVWVSSVD</sequence>
<comment type="caution">
    <text evidence="1">The sequence shown here is derived from an EMBL/GenBank/DDBJ whole genome shotgun (WGS) entry which is preliminary data.</text>
</comment>
<gene>
    <name evidence="1" type="ORF">BJ999_007712</name>
</gene>
<accession>A0A7Y9GJ15</accession>
<protein>
    <submittedName>
        <fullName evidence="1">Uncharacterized protein</fullName>
    </submittedName>
</protein>
<name>A0A7Y9GJ15_9ACTN</name>
<organism evidence="1 2">
    <name type="scientific">Actinomadura citrea</name>
    <dbReference type="NCBI Taxonomy" id="46158"/>
    <lineage>
        <taxon>Bacteria</taxon>
        <taxon>Bacillati</taxon>
        <taxon>Actinomycetota</taxon>
        <taxon>Actinomycetes</taxon>
        <taxon>Streptosporangiales</taxon>
        <taxon>Thermomonosporaceae</taxon>
        <taxon>Actinomadura</taxon>
    </lineage>
</organism>
<dbReference type="RefSeq" id="WP_179837767.1">
    <property type="nucleotide sequence ID" value="NZ_BMRD01000021.1"/>
</dbReference>
<dbReference type="Proteomes" id="UP000591272">
    <property type="component" value="Unassembled WGS sequence"/>
</dbReference>
<reference evidence="1 2" key="1">
    <citation type="submission" date="2020-07" db="EMBL/GenBank/DDBJ databases">
        <title>Sequencing the genomes of 1000 actinobacteria strains.</title>
        <authorList>
            <person name="Klenk H.-P."/>
        </authorList>
    </citation>
    <scope>NUCLEOTIDE SEQUENCE [LARGE SCALE GENOMIC DNA]</scope>
    <source>
        <strain evidence="1 2">DSM 43461</strain>
    </source>
</reference>
<evidence type="ECO:0000313" key="2">
    <source>
        <dbReference type="Proteomes" id="UP000591272"/>
    </source>
</evidence>
<keyword evidence="2" id="KW-1185">Reference proteome</keyword>